<evidence type="ECO:0000313" key="4">
    <source>
        <dbReference type="Proteomes" id="UP000245638"/>
    </source>
</evidence>
<evidence type="ECO:0000259" key="2">
    <source>
        <dbReference type="PROSITE" id="PS50056"/>
    </source>
</evidence>
<dbReference type="SMART" id="SM00195">
    <property type="entry name" value="DSPc"/>
    <property type="match status" value="1"/>
</dbReference>
<accession>A0A2T9X9G9</accession>
<dbReference type="InterPro" id="IPR029021">
    <property type="entry name" value="Prot-tyrosine_phosphatase-like"/>
</dbReference>
<dbReference type="PANTHER" id="PTHR23339">
    <property type="entry name" value="TYROSINE SPECIFIC PROTEIN PHOSPHATASE AND DUAL SPECIFICITY PROTEIN PHOSPHATASE"/>
    <property type="match status" value="1"/>
</dbReference>
<feature type="domain" description="Tyrosine specific protein phosphatases" evidence="2">
    <location>
        <begin position="76"/>
        <end position="139"/>
    </location>
</feature>
<name>A0A2T9X9G9_9CREN</name>
<dbReference type="FunFam" id="3.90.190.10:FF:000157">
    <property type="entry name" value="Protein-tyrosine phosphatase"/>
    <property type="match status" value="1"/>
</dbReference>
<dbReference type="Proteomes" id="UP000245638">
    <property type="component" value="Unassembled WGS sequence"/>
</dbReference>
<organism evidence="3 4">
    <name type="scientific">Acidianus hospitalis</name>
    <dbReference type="NCBI Taxonomy" id="563177"/>
    <lineage>
        <taxon>Archaea</taxon>
        <taxon>Thermoproteota</taxon>
        <taxon>Thermoprotei</taxon>
        <taxon>Sulfolobales</taxon>
        <taxon>Sulfolobaceae</taxon>
        <taxon>Acidianus</taxon>
    </lineage>
</organism>
<keyword evidence="1" id="KW-0378">Hydrolase</keyword>
<evidence type="ECO:0000313" key="3">
    <source>
        <dbReference type="EMBL" id="PVU76691.1"/>
    </source>
</evidence>
<proteinExistence type="predicted"/>
<dbReference type="OMA" id="WPTPDGY"/>
<dbReference type="InterPro" id="IPR020422">
    <property type="entry name" value="TYR_PHOSPHATASE_DUAL_dom"/>
</dbReference>
<evidence type="ECO:0000256" key="1">
    <source>
        <dbReference type="ARBA" id="ARBA00022801"/>
    </source>
</evidence>
<reference evidence="3 4" key="1">
    <citation type="journal article" date="2015" name="Appl. Environ. Microbiol.">
        <title>Nanoarchaeota, Their Sulfolobales Host, and Nanoarchaeota Virus Distribution across Yellowstone National Park Hot Springs.</title>
        <authorList>
            <person name="Munson-McGee J.H."/>
            <person name="Field E.K."/>
            <person name="Bateson M."/>
            <person name="Rooney C."/>
            <person name="Stepanauskas R."/>
            <person name="Young M.J."/>
        </authorList>
    </citation>
    <scope>NUCLEOTIDE SEQUENCE [LARGE SCALE GENOMIC DNA]</scope>
    <source>
        <strain evidence="3">SCGC AC-742_N10</strain>
    </source>
</reference>
<dbReference type="RefSeq" id="WP_013776890.1">
    <property type="nucleotide sequence ID" value="NC_015518.1"/>
</dbReference>
<dbReference type="InterPro" id="IPR000242">
    <property type="entry name" value="PTP_cat"/>
</dbReference>
<sequence>MYWVRKGIIGGSCLPYTVDEIKKWKASGVKKVVVLPEEWEIEEAWGSVDYYFSVLEENGLKFIHVPIPDGYPPTLSQFEEIMEWLEGRGNLIHCVGGIGRTGTVLAGYLMVTEGLNANEAVEEVRKYREGAVQTMQQFEFLLSLEGKNNVGKRRLST</sequence>
<dbReference type="InterPro" id="IPR050561">
    <property type="entry name" value="PTP"/>
</dbReference>
<dbReference type="PROSITE" id="PS50056">
    <property type="entry name" value="TYR_PHOSPHATASE_2"/>
    <property type="match status" value="1"/>
</dbReference>
<dbReference type="PROSITE" id="PS00383">
    <property type="entry name" value="TYR_PHOSPHATASE_1"/>
    <property type="match status" value="1"/>
</dbReference>
<dbReference type="SUPFAM" id="SSF52799">
    <property type="entry name" value="(Phosphotyrosine protein) phosphatases II"/>
    <property type="match status" value="1"/>
</dbReference>
<comment type="caution">
    <text evidence="3">The sequence shown here is derived from an EMBL/GenBank/DDBJ whole genome shotgun (WGS) entry which is preliminary data.</text>
</comment>
<protein>
    <submittedName>
        <fullName evidence="3">Protein phosphatase</fullName>
    </submittedName>
</protein>
<dbReference type="PRINTS" id="PR00700">
    <property type="entry name" value="PRTYPHPHTASE"/>
</dbReference>
<gene>
    <name evidence="3" type="ORF">DDW13_02435</name>
</gene>
<dbReference type="Pfam" id="PF22784">
    <property type="entry name" value="PTP-SAK"/>
    <property type="match status" value="1"/>
</dbReference>
<dbReference type="InterPro" id="IPR000387">
    <property type="entry name" value="Tyr_Pase_dom"/>
</dbReference>
<dbReference type="InterPro" id="IPR016130">
    <property type="entry name" value="Tyr_Pase_AS"/>
</dbReference>
<dbReference type="InterPro" id="IPR057023">
    <property type="entry name" value="PTP-SAK"/>
</dbReference>
<dbReference type="AlphaFoldDB" id="A0A2T9X9G9"/>
<dbReference type="EMBL" id="QEFD01000075">
    <property type="protein sequence ID" value="PVU76691.1"/>
    <property type="molecule type" value="Genomic_DNA"/>
</dbReference>
<dbReference type="Gene3D" id="3.90.190.10">
    <property type="entry name" value="Protein tyrosine phosphatase superfamily"/>
    <property type="match status" value="1"/>
</dbReference>
<dbReference type="GO" id="GO:0004725">
    <property type="term" value="F:protein tyrosine phosphatase activity"/>
    <property type="evidence" value="ECO:0007669"/>
    <property type="project" value="InterPro"/>
</dbReference>
<dbReference type="InterPro" id="IPR003595">
    <property type="entry name" value="Tyr_Pase_cat"/>
</dbReference>
<dbReference type="SMART" id="SM00404">
    <property type="entry name" value="PTPc_motif"/>
    <property type="match status" value="1"/>
</dbReference>